<evidence type="ECO:0000313" key="1">
    <source>
        <dbReference type="EMBL" id="OBZ97490.1"/>
    </source>
</evidence>
<keyword evidence="2" id="KW-1185">Reference proteome</keyword>
<protein>
    <submittedName>
        <fullName evidence="1">Uncharacterized protein</fullName>
    </submittedName>
</protein>
<dbReference type="Proteomes" id="UP000093111">
    <property type="component" value="Plasmid pF5.1a"/>
</dbReference>
<organism evidence="1 2">
    <name type="scientific">Pararhizobium polonicum</name>
    <dbReference type="NCBI Taxonomy" id="1612624"/>
    <lineage>
        <taxon>Bacteria</taxon>
        <taxon>Pseudomonadati</taxon>
        <taxon>Pseudomonadota</taxon>
        <taxon>Alphaproteobacteria</taxon>
        <taxon>Hyphomicrobiales</taxon>
        <taxon>Rhizobiaceae</taxon>
        <taxon>Rhizobium/Agrobacterium group</taxon>
        <taxon>Pararhizobium</taxon>
    </lineage>
</organism>
<geneLocation type="plasmid" evidence="2">
    <name>pf5.1a</name>
</geneLocation>
<dbReference type="PATRIC" id="fig|1612624.7.peg.47"/>
<evidence type="ECO:0000313" key="2">
    <source>
        <dbReference type="Proteomes" id="UP000093111"/>
    </source>
</evidence>
<sequence>MRTSHERNAVEPDIPILRNEIRSLRHGLRHEEMIERITVMKRKSSKSDKMRIRDIQPIESLIWQDRKDLFYIGIKFANPELHGDFPKGDSTDEDVVLRIADETTRMVPELYVVVQPPQQGMRIEE</sequence>
<proteinExistence type="predicted"/>
<comment type="caution">
    <text evidence="1">The sequence shown here is derived from an EMBL/GenBank/DDBJ whole genome shotgun (WGS) entry which is preliminary data.</text>
</comment>
<dbReference type="AlphaFoldDB" id="A0A1C7P8J9"/>
<gene>
    <name evidence="1" type="ORF">ADU59_00230</name>
</gene>
<reference evidence="1 2" key="1">
    <citation type="journal article" date="2016" name="Syst. Appl. Microbiol.">
        <title>Pararhizobium polonicum sp. nov. isolated from tumors on stone fruit rootstocks.</title>
        <authorList>
            <person name="Pulawska J."/>
            <person name="Kuzmanovic N."/>
            <person name="Willems A."/>
            <person name="Pothier J.F."/>
        </authorList>
    </citation>
    <scope>NUCLEOTIDE SEQUENCE [LARGE SCALE GENOMIC DNA]</scope>
    <source>
        <strain evidence="1 2">F5.1</strain>
        <plasmid evidence="1">pF5.1a</plasmid>
    </source>
</reference>
<accession>A0A1C7P8J9</accession>
<dbReference type="EMBL" id="LGLV01000001">
    <property type="protein sequence ID" value="OBZ97490.1"/>
    <property type="molecule type" value="Genomic_DNA"/>
</dbReference>
<keyword evidence="1" id="KW-0614">Plasmid</keyword>
<name>A0A1C7P8J9_9HYPH</name>